<dbReference type="PROSITE" id="PS50931">
    <property type="entry name" value="HTH_LYSR"/>
    <property type="match status" value="1"/>
</dbReference>
<comment type="similarity">
    <text evidence="1">Belongs to the LysR transcriptional regulatory family.</text>
</comment>
<keyword evidence="2" id="KW-0805">Transcription regulation</keyword>
<dbReference type="RefSeq" id="WP_101684259.1">
    <property type="nucleotide sequence ID" value="NZ_PJRP01000015.1"/>
</dbReference>
<dbReference type="InterPro" id="IPR058163">
    <property type="entry name" value="LysR-type_TF_proteobact-type"/>
</dbReference>
<proteinExistence type="inferred from homology"/>
<gene>
    <name evidence="6" type="ORF">CYJ10_25660</name>
</gene>
<dbReference type="PANTHER" id="PTHR30537">
    <property type="entry name" value="HTH-TYPE TRANSCRIPTIONAL REGULATOR"/>
    <property type="match status" value="1"/>
</dbReference>
<evidence type="ECO:0000256" key="3">
    <source>
        <dbReference type="ARBA" id="ARBA00023125"/>
    </source>
</evidence>
<evidence type="ECO:0000259" key="5">
    <source>
        <dbReference type="PROSITE" id="PS50931"/>
    </source>
</evidence>
<dbReference type="Gene3D" id="1.10.10.10">
    <property type="entry name" value="Winged helix-like DNA-binding domain superfamily/Winged helix DNA-binding domain"/>
    <property type="match status" value="1"/>
</dbReference>
<dbReference type="GO" id="GO:0043565">
    <property type="term" value="F:sequence-specific DNA binding"/>
    <property type="evidence" value="ECO:0007669"/>
    <property type="project" value="TreeGrafter"/>
</dbReference>
<keyword evidence="3" id="KW-0238">DNA-binding</keyword>
<dbReference type="InterPro" id="IPR000847">
    <property type="entry name" value="LysR_HTH_N"/>
</dbReference>
<evidence type="ECO:0000256" key="1">
    <source>
        <dbReference type="ARBA" id="ARBA00009437"/>
    </source>
</evidence>
<protein>
    <submittedName>
        <fullName evidence="6">LysR family transcriptional regulator</fullName>
    </submittedName>
</protein>
<reference evidence="6 7" key="1">
    <citation type="submission" date="2017-12" db="EMBL/GenBank/DDBJ databases">
        <title>Genome sequence of the active heterotrophic nitrifier-denitrifier, Cupriavidus pauculus UM1.</title>
        <authorList>
            <person name="Putonti C."/>
            <person name="Castignetti D."/>
        </authorList>
    </citation>
    <scope>NUCLEOTIDE SEQUENCE [LARGE SCALE GENOMIC DNA]</scope>
    <source>
        <strain evidence="6 7">UM1</strain>
    </source>
</reference>
<evidence type="ECO:0000313" key="6">
    <source>
        <dbReference type="EMBL" id="PLP97866.1"/>
    </source>
</evidence>
<organism evidence="6 7">
    <name type="scientific">Cupriavidus pauculus</name>
    <dbReference type="NCBI Taxonomy" id="82633"/>
    <lineage>
        <taxon>Bacteria</taxon>
        <taxon>Pseudomonadati</taxon>
        <taxon>Pseudomonadota</taxon>
        <taxon>Betaproteobacteria</taxon>
        <taxon>Burkholderiales</taxon>
        <taxon>Burkholderiaceae</taxon>
        <taxon>Cupriavidus</taxon>
    </lineage>
</organism>
<dbReference type="SUPFAM" id="SSF46785">
    <property type="entry name" value="Winged helix' DNA-binding domain"/>
    <property type="match status" value="1"/>
</dbReference>
<dbReference type="GO" id="GO:0006351">
    <property type="term" value="P:DNA-templated transcription"/>
    <property type="evidence" value="ECO:0007669"/>
    <property type="project" value="TreeGrafter"/>
</dbReference>
<accession>A0A2N5C6L3</accession>
<evidence type="ECO:0000256" key="2">
    <source>
        <dbReference type="ARBA" id="ARBA00023015"/>
    </source>
</evidence>
<dbReference type="InterPro" id="IPR005119">
    <property type="entry name" value="LysR_subst-bd"/>
</dbReference>
<dbReference type="Proteomes" id="UP000234341">
    <property type="component" value="Unassembled WGS sequence"/>
</dbReference>
<dbReference type="AlphaFoldDB" id="A0A2N5C6L3"/>
<evidence type="ECO:0000256" key="4">
    <source>
        <dbReference type="ARBA" id="ARBA00023163"/>
    </source>
</evidence>
<dbReference type="OrthoDB" id="570111at2"/>
<comment type="caution">
    <text evidence="6">The sequence shown here is derived from an EMBL/GenBank/DDBJ whole genome shotgun (WGS) entry which is preliminary data.</text>
</comment>
<dbReference type="InterPro" id="IPR036390">
    <property type="entry name" value="WH_DNA-bd_sf"/>
</dbReference>
<dbReference type="Gene3D" id="3.40.190.290">
    <property type="match status" value="1"/>
</dbReference>
<dbReference type="Pfam" id="PF00126">
    <property type="entry name" value="HTH_1"/>
    <property type="match status" value="1"/>
</dbReference>
<name>A0A2N5C6L3_9BURK</name>
<dbReference type="Pfam" id="PF03466">
    <property type="entry name" value="LysR_substrate"/>
    <property type="match status" value="1"/>
</dbReference>
<dbReference type="SUPFAM" id="SSF53850">
    <property type="entry name" value="Periplasmic binding protein-like II"/>
    <property type="match status" value="1"/>
</dbReference>
<keyword evidence="4" id="KW-0804">Transcription</keyword>
<dbReference type="PANTHER" id="PTHR30537:SF3">
    <property type="entry name" value="TRANSCRIPTIONAL REGULATORY PROTEIN"/>
    <property type="match status" value="1"/>
</dbReference>
<dbReference type="GO" id="GO:0003700">
    <property type="term" value="F:DNA-binding transcription factor activity"/>
    <property type="evidence" value="ECO:0007669"/>
    <property type="project" value="InterPro"/>
</dbReference>
<evidence type="ECO:0000313" key="7">
    <source>
        <dbReference type="Proteomes" id="UP000234341"/>
    </source>
</evidence>
<dbReference type="EMBL" id="PJRP01000015">
    <property type="protein sequence ID" value="PLP97866.1"/>
    <property type="molecule type" value="Genomic_DNA"/>
</dbReference>
<sequence>MSTGGTTRTSGRAGDNWDDYRYFLAVARGGTLSAAAAQLGTEHTTVARHIQALERVLNTRLFHKSHVGYALTAAGERLLATAEAIESALLASKAAAAGEQDIAGIVRVGAPDGFGSMFLAPRIHTLTAQHPRLEVEIFAAARLFSLTRREADIAIGLSGADHLRVASRRLTDYRMYVYGAKSYLKRAAKIHTKQDLLAHPFVGYVEEHLFSPELSFAGATGVDYHARVRSTNLLTQVHATLAGQCLCIIPAYVAAAFPQLVPVLPDQVEVTRTFHMHVHEDHWKAAHVRAVANFIAEQVDASVSLFMTGE</sequence>
<dbReference type="STRING" id="82633.GCA_000974605_02971"/>
<feature type="domain" description="HTH lysR-type" evidence="5">
    <location>
        <begin position="15"/>
        <end position="72"/>
    </location>
</feature>
<dbReference type="InterPro" id="IPR036388">
    <property type="entry name" value="WH-like_DNA-bd_sf"/>
</dbReference>